<dbReference type="Proteomes" id="UP001049176">
    <property type="component" value="Chromosome 10"/>
</dbReference>
<gene>
    <name evidence="1" type="ORF">E1B28_002256</name>
</gene>
<dbReference type="AlphaFoldDB" id="A0A9P7RMN5"/>
<dbReference type="RefSeq" id="XP_043002763.1">
    <property type="nucleotide sequence ID" value="XM_043159164.1"/>
</dbReference>
<keyword evidence="2" id="KW-1185">Reference proteome</keyword>
<name>A0A9P7RMN5_9AGAR</name>
<sequence length="372" mass="41975">MYHRLVQKLEALATAPHLTNANVSSKLYKFYFDPPPCFIAKLSPELLSEIFILRCQGNLSNASVIASVCTRWRDVVIAESRLWVSRISVDVDDLGELCAVSYIHSPSMLLSTALRRWETIKLDFCFVTNDVHGKALAMSLFSTLLQHRSRWRSVYLCVSPLSHVIIPWCYKRDFCSLESFTIDIPGCQEPVHYEWMYDLLSKIGHAPSLASLNAPIFPYNLSHRRILPSNAFSQLTHFEAQQCDLSSFVELILSAARTSLVSCSVTSFAFSVPFFQAAFLLPKLEALTLPFPGSNSFYYDRVFSSLLVPELKELTLCGHFCRNGGEMELIRRLIKKSGCQVKKLQLAPMTVTDLEFARSILVGIPLITLTDT</sequence>
<dbReference type="EMBL" id="CM032190">
    <property type="protein sequence ID" value="KAG7086292.1"/>
    <property type="molecule type" value="Genomic_DNA"/>
</dbReference>
<evidence type="ECO:0000313" key="2">
    <source>
        <dbReference type="Proteomes" id="UP001049176"/>
    </source>
</evidence>
<reference evidence="1" key="1">
    <citation type="journal article" date="2021" name="Genome Biol. Evol.">
        <title>The assembled and annotated genome of the fairy-ring fungus Marasmius oreades.</title>
        <authorList>
            <person name="Hiltunen M."/>
            <person name="Ament-Velasquez S.L."/>
            <person name="Johannesson H."/>
        </authorList>
    </citation>
    <scope>NUCLEOTIDE SEQUENCE</scope>
    <source>
        <strain evidence="1">03SP1</strain>
    </source>
</reference>
<accession>A0A9P7RMN5</accession>
<evidence type="ECO:0000313" key="1">
    <source>
        <dbReference type="EMBL" id="KAG7086292.1"/>
    </source>
</evidence>
<dbReference type="KEGG" id="more:E1B28_002256"/>
<dbReference type="GeneID" id="66071332"/>
<organism evidence="1 2">
    <name type="scientific">Marasmius oreades</name>
    <name type="common">fairy-ring Marasmius</name>
    <dbReference type="NCBI Taxonomy" id="181124"/>
    <lineage>
        <taxon>Eukaryota</taxon>
        <taxon>Fungi</taxon>
        <taxon>Dikarya</taxon>
        <taxon>Basidiomycota</taxon>
        <taxon>Agaricomycotina</taxon>
        <taxon>Agaricomycetes</taxon>
        <taxon>Agaricomycetidae</taxon>
        <taxon>Agaricales</taxon>
        <taxon>Marasmiineae</taxon>
        <taxon>Marasmiaceae</taxon>
        <taxon>Marasmius</taxon>
    </lineage>
</organism>
<evidence type="ECO:0008006" key="3">
    <source>
        <dbReference type="Google" id="ProtNLM"/>
    </source>
</evidence>
<proteinExistence type="predicted"/>
<dbReference type="OrthoDB" id="2921349at2759"/>
<comment type="caution">
    <text evidence="1">The sequence shown here is derived from an EMBL/GenBank/DDBJ whole genome shotgun (WGS) entry which is preliminary data.</text>
</comment>
<protein>
    <recommendedName>
        <fullName evidence="3">F-box domain-containing protein</fullName>
    </recommendedName>
</protein>